<evidence type="ECO:0000313" key="3">
    <source>
        <dbReference type="Proteomes" id="UP000011115"/>
    </source>
</evidence>
<dbReference type="AlphaFoldDB" id="M1D954"/>
<dbReference type="HOGENOM" id="CLU_1196645_0_0_1"/>
<keyword evidence="3" id="KW-1185">Reference proteome</keyword>
<dbReference type="Gramene" id="PGSC0003DMT400085275">
    <property type="protein sequence ID" value="PGSC0003DMT400085275"/>
    <property type="gene ID" value="PGSC0003DMG400034846"/>
</dbReference>
<accession>M1D954</accession>
<reference evidence="2" key="2">
    <citation type="submission" date="2015-06" db="UniProtKB">
        <authorList>
            <consortium name="EnsemblPlants"/>
        </authorList>
    </citation>
    <scope>IDENTIFICATION</scope>
    <source>
        <strain evidence="2">DM1-3 516 R44</strain>
    </source>
</reference>
<evidence type="ECO:0000313" key="2">
    <source>
        <dbReference type="EnsemblPlants" id="PGSC0003DMT400085275"/>
    </source>
</evidence>
<organism evidence="2 3">
    <name type="scientific">Solanum tuberosum</name>
    <name type="common">Potato</name>
    <dbReference type="NCBI Taxonomy" id="4113"/>
    <lineage>
        <taxon>Eukaryota</taxon>
        <taxon>Viridiplantae</taxon>
        <taxon>Streptophyta</taxon>
        <taxon>Embryophyta</taxon>
        <taxon>Tracheophyta</taxon>
        <taxon>Spermatophyta</taxon>
        <taxon>Magnoliopsida</taxon>
        <taxon>eudicotyledons</taxon>
        <taxon>Gunneridae</taxon>
        <taxon>Pentapetalae</taxon>
        <taxon>asterids</taxon>
        <taxon>lamiids</taxon>
        <taxon>Solanales</taxon>
        <taxon>Solanaceae</taxon>
        <taxon>Solanoideae</taxon>
        <taxon>Solaneae</taxon>
        <taxon>Solanum</taxon>
    </lineage>
</organism>
<dbReference type="Proteomes" id="UP000011115">
    <property type="component" value="Unassembled WGS sequence"/>
</dbReference>
<feature type="region of interest" description="Disordered" evidence="1">
    <location>
        <begin position="192"/>
        <end position="232"/>
    </location>
</feature>
<dbReference type="InParanoid" id="M1D954"/>
<dbReference type="PaxDb" id="4113-PGSC0003DMT400085275"/>
<proteinExistence type="predicted"/>
<dbReference type="EnsemblPlants" id="PGSC0003DMT400085275">
    <property type="protein sequence ID" value="PGSC0003DMT400085275"/>
    <property type="gene ID" value="PGSC0003DMG400034846"/>
</dbReference>
<evidence type="ECO:0008006" key="4">
    <source>
        <dbReference type="Google" id="ProtNLM"/>
    </source>
</evidence>
<name>M1D954_SOLTU</name>
<evidence type="ECO:0000256" key="1">
    <source>
        <dbReference type="SAM" id="MobiDB-lite"/>
    </source>
</evidence>
<reference evidence="3" key="1">
    <citation type="journal article" date="2011" name="Nature">
        <title>Genome sequence and analysis of the tuber crop potato.</title>
        <authorList>
            <consortium name="The Potato Genome Sequencing Consortium"/>
        </authorList>
    </citation>
    <scope>NUCLEOTIDE SEQUENCE [LARGE SCALE GENOMIC DNA]</scope>
    <source>
        <strain evidence="3">cv. DM1-3 516 R44</strain>
    </source>
</reference>
<sequence>MATIQEVGAAIPNSLFARHRFATVYFYWSLDSANKGVADQLSPRGLMQQPYIIAAQLLDGMTTINRAWYTREDQVSLVTFKLTNEQLEKDQERDQNMAKIMTQLDILSKNVMGAGARSVNDVGVGCVNPNEANFKALYNEEVNFLATQGGGYRSNYPRQGGNQGWNRDEDMARPKVVGRDMPPGKRAKEITINEDAASSRAKVAKLPTTGGKGKGKGKAPRPIDAPTEEVTA</sequence>
<protein>
    <recommendedName>
        <fullName evidence="4">Integrase core domain containing protein</fullName>
    </recommendedName>
</protein>